<gene>
    <name evidence="2" type="ORF">HCN44_009827</name>
</gene>
<keyword evidence="3" id="KW-1185">Reference proteome</keyword>
<dbReference type="Proteomes" id="UP000639338">
    <property type="component" value="Unassembled WGS sequence"/>
</dbReference>
<name>A0A834Y1R8_APHGI</name>
<dbReference type="EMBL" id="JACMRX010000002">
    <property type="protein sequence ID" value="KAF7996042.1"/>
    <property type="molecule type" value="Genomic_DNA"/>
</dbReference>
<proteinExistence type="predicted"/>
<comment type="caution">
    <text evidence="2">The sequence shown here is derived from an EMBL/GenBank/DDBJ whole genome shotgun (WGS) entry which is preliminary data.</text>
</comment>
<reference evidence="2 3" key="1">
    <citation type="submission" date="2020-08" db="EMBL/GenBank/DDBJ databases">
        <title>Aphidius gifuensis genome sequencing and assembly.</title>
        <authorList>
            <person name="Du Z."/>
        </authorList>
    </citation>
    <scope>NUCLEOTIDE SEQUENCE [LARGE SCALE GENOMIC DNA]</scope>
    <source>
        <strain evidence="2">YNYX2018</strain>
        <tissue evidence="2">Adults</tissue>
    </source>
</reference>
<feature type="domain" description="MULE transposase" evidence="1">
    <location>
        <begin position="25"/>
        <end position="121"/>
    </location>
</feature>
<dbReference type="InterPro" id="IPR018289">
    <property type="entry name" value="MULE_transposase_dom"/>
</dbReference>
<evidence type="ECO:0000259" key="1">
    <source>
        <dbReference type="Pfam" id="PF10551"/>
    </source>
</evidence>
<dbReference type="Pfam" id="PF10551">
    <property type="entry name" value="MULE"/>
    <property type="match status" value="1"/>
</dbReference>
<sequence>MEGTVLWFSDETALSRLNNAKALYIDGNFKVVPDKPESMQMWNILMDEHGSEKTCLVGFAWCTNANHGTYSAILNYLKEKAPGLKKNLEIIYTDFEQAAILTFSYQFPKVKVQGCWFHYSQQSKGNKKLHRKKAPKEILYACRNIPLLPEHDIRKGLEVIAELIDQHKKNWPDLEKFKTYVVNQWLNKPHLLSSFGSITRTNNKSESFNHSLRIRMGLGLGGHRRPTLGNFLYNIHNIIATEAVKMTQPTRFHRINRQQENDEKNERIRGAQKKLQNGEFFYSGKRLVYKSIKNNMCKHLKFLQIFRKDLCLLRLTSRRPRPAIERYLSILN</sequence>
<evidence type="ECO:0000313" key="3">
    <source>
        <dbReference type="Proteomes" id="UP000639338"/>
    </source>
</evidence>
<evidence type="ECO:0000313" key="2">
    <source>
        <dbReference type="EMBL" id="KAF7996042.1"/>
    </source>
</evidence>
<accession>A0A834Y1R8</accession>
<protein>
    <recommendedName>
        <fullName evidence="1">MULE transposase domain-containing protein</fullName>
    </recommendedName>
</protein>
<organism evidence="2 3">
    <name type="scientific">Aphidius gifuensis</name>
    <name type="common">Parasitoid wasp</name>
    <dbReference type="NCBI Taxonomy" id="684658"/>
    <lineage>
        <taxon>Eukaryota</taxon>
        <taxon>Metazoa</taxon>
        <taxon>Ecdysozoa</taxon>
        <taxon>Arthropoda</taxon>
        <taxon>Hexapoda</taxon>
        <taxon>Insecta</taxon>
        <taxon>Pterygota</taxon>
        <taxon>Neoptera</taxon>
        <taxon>Endopterygota</taxon>
        <taxon>Hymenoptera</taxon>
        <taxon>Apocrita</taxon>
        <taxon>Ichneumonoidea</taxon>
        <taxon>Braconidae</taxon>
        <taxon>Aphidiinae</taxon>
        <taxon>Aphidius</taxon>
    </lineage>
</organism>
<feature type="non-terminal residue" evidence="2">
    <location>
        <position position="332"/>
    </location>
</feature>
<dbReference type="AlphaFoldDB" id="A0A834Y1R8"/>
<dbReference type="OrthoDB" id="7551987at2759"/>